<gene>
    <name evidence="1" type="ORF">BDU57DRAFT_524255</name>
</gene>
<evidence type="ECO:0000313" key="1">
    <source>
        <dbReference type="EMBL" id="KAF1911652.1"/>
    </source>
</evidence>
<dbReference type="Proteomes" id="UP000800096">
    <property type="component" value="Unassembled WGS sequence"/>
</dbReference>
<name>A0A6A5Q8G6_AMPQU</name>
<dbReference type="EMBL" id="ML979143">
    <property type="protein sequence ID" value="KAF1911652.1"/>
    <property type="molecule type" value="Genomic_DNA"/>
</dbReference>
<protein>
    <submittedName>
        <fullName evidence="1">Uncharacterized protein</fullName>
    </submittedName>
</protein>
<sequence length="179" mass="19830">MPLACRTQGRLLTLHCKPDVVAQWPDLMPSLQGPLFGVGWRYTPSACNSSVRSQDTITSACSPTVNSQYIPGVAGVRSLLQRALPPTLSGHGRLTPAPPSIDSDHTKEWSLGTSVPKHIPHLGDRFACLTVRRKGADDDWCRILIFTFYEARTNRLSMLSIRRPGYNCLHRLIAHQKSS</sequence>
<proteinExistence type="predicted"/>
<keyword evidence="2" id="KW-1185">Reference proteome</keyword>
<dbReference type="AlphaFoldDB" id="A0A6A5Q8G6"/>
<reference evidence="1" key="1">
    <citation type="journal article" date="2020" name="Stud. Mycol.">
        <title>101 Dothideomycetes genomes: a test case for predicting lifestyles and emergence of pathogens.</title>
        <authorList>
            <person name="Haridas S."/>
            <person name="Albert R."/>
            <person name="Binder M."/>
            <person name="Bloem J."/>
            <person name="Labutti K."/>
            <person name="Salamov A."/>
            <person name="Andreopoulos B."/>
            <person name="Baker S."/>
            <person name="Barry K."/>
            <person name="Bills G."/>
            <person name="Bluhm B."/>
            <person name="Cannon C."/>
            <person name="Castanera R."/>
            <person name="Culley D."/>
            <person name="Daum C."/>
            <person name="Ezra D."/>
            <person name="Gonzalez J."/>
            <person name="Henrissat B."/>
            <person name="Kuo A."/>
            <person name="Liang C."/>
            <person name="Lipzen A."/>
            <person name="Lutzoni F."/>
            <person name="Magnuson J."/>
            <person name="Mondo S."/>
            <person name="Nolan M."/>
            <person name="Ohm R."/>
            <person name="Pangilinan J."/>
            <person name="Park H.-J."/>
            <person name="Ramirez L."/>
            <person name="Alfaro M."/>
            <person name="Sun H."/>
            <person name="Tritt A."/>
            <person name="Yoshinaga Y."/>
            <person name="Zwiers L.-H."/>
            <person name="Turgeon B."/>
            <person name="Goodwin S."/>
            <person name="Spatafora J."/>
            <person name="Crous P."/>
            <person name="Grigoriev I."/>
        </authorList>
    </citation>
    <scope>NUCLEOTIDE SEQUENCE</scope>
    <source>
        <strain evidence="1">HMLAC05119</strain>
    </source>
</reference>
<accession>A0A6A5Q8G6</accession>
<evidence type="ECO:0000313" key="2">
    <source>
        <dbReference type="Proteomes" id="UP000800096"/>
    </source>
</evidence>
<organism evidence="1 2">
    <name type="scientific">Ampelomyces quisqualis</name>
    <name type="common">Powdery mildew agent</name>
    <dbReference type="NCBI Taxonomy" id="50730"/>
    <lineage>
        <taxon>Eukaryota</taxon>
        <taxon>Fungi</taxon>
        <taxon>Dikarya</taxon>
        <taxon>Ascomycota</taxon>
        <taxon>Pezizomycotina</taxon>
        <taxon>Dothideomycetes</taxon>
        <taxon>Pleosporomycetidae</taxon>
        <taxon>Pleosporales</taxon>
        <taxon>Pleosporineae</taxon>
        <taxon>Phaeosphaeriaceae</taxon>
        <taxon>Ampelomyces</taxon>
    </lineage>
</organism>